<dbReference type="CDD" id="cd01310">
    <property type="entry name" value="TatD_DNAse"/>
    <property type="match status" value="1"/>
</dbReference>
<gene>
    <name evidence="4" type="ORF">A2228_00600</name>
</gene>
<dbReference type="PANTHER" id="PTHR46124:SF2">
    <property type="entry name" value="D-AMINOACYL-TRNA DEACYLASE"/>
    <property type="match status" value="1"/>
</dbReference>
<organism evidence="4 5">
    <name type="scientific">Candidatus Collierbacteria bacterium RIFOXYA2_FULL_46_10</name>
    <dbReference type="NCBI Taxonomy" id="1817726"/>
    <lineage>
        <taxon>Bacteria</taxon>
        <taxon>Candidatus Collieribacteriota</taxon>
    </lineage>
</organism>
<dbReference type="GO" id="GO:0016788">
    <property type="term" value="F:hydrolase activity, acting on ester bonds"/>
    <property type="evidence" value="ECO:0007669"/>
    <property type="project" value="InterPro"/>
</dbReference>
<keyword evidence="2" id="KW-0378">Hydrolase</keyword>
<dbReference type="GO" id="GO:0005829">
    <property type="term" value="C:cytosol"/>
    <property type="evidence" value="ECO:0007669"/>
    <property type="project" value="TreeGrafter"/>
</dbReference>
<feature type="binding site" evidence="3">
    <location>
        <position position="156"/>
    </location>
    <ligand>
        <name>a divalent metal cation</name>
        <dbReference type="ChEBI" id="CHEBI:60240"/>
        <label>2</label>
    </ligand>
</feature>
<dbReference type="EMBL" id="MFAK01000007">
    <property type="protein sequence ID" value="OGD75376.1"/>
    <property type="molecule type" value="Genomic_DNA"/>
</dbReference>
<dbReference type="AlphaFoldDB" id="A0A1F5F709"/>
<dbReference type="InterPro" id="IPR018228">
    <property type="entry name" value="DNase_TatD-rel_CS"/>
</dbReference>
<dbReference type="SUPFAM" id="SSF51556">
    <property type="entry name" value="Metallo-dependent hydrolases"/>
    <property type="match status" value="1"/>
</dbReference>
<evidence type="ECO:0000313" key="5">
    <source>
        <dbReference type="Proteomes" id="UP000176191"/>
    </source>
</evidence>
<reference evidence="4 5" key="1">
    <citation type="journal article" date="2016" name="Nat. Commun.">
        <title>Thousands of microbial genomes shed light on interconnected biogeochemical processes in an aquifer system.</title>
        <authorList>
            <person name="Anantharaman K."/>
            <person name="Brown C.T."/>
            <person name="Hug L.A."/>
            <person name="Sharon I."/>
            <person name="Castelle C.J."/>
            <person name="Probst A.J."/>
            <person name="Thomas B.C."/>
            <person name="Singh A."/>
            <person name="Wilkins M.J."/>
            <person name="Karaoz U."/>
            <person name="Brodie E.L."/>
            <person name="Williams K.H."/>
            <person name="Hubbard S.S."/>
            <person name="Banfield J.F."/>
        </authorList>
    </citation>
    <scope>NUCLEOTIDE SEQUENCE [LARGE SCALE GENOMIC DNA]</scope>
</reference>
<dbReference type="Proteomes" id="UP000176191">
    <property type="component" value="Unassembled WGS sequence"/>
</dbReference>
<feature type="binding site" evidence="3">
    <location>
        <position position="132"/>
    </location>
    <ligand>
        <name>a divalent metal cation</name>
        <dbReference type="ChEBI" id="CHEBI:60240"/>
        <label>2</label>
    </ligand>
</feature>
<feature type="binding site" evidence="3">
    <location>
        <position position="94"/>
    </location>
    <ligand>
        <name>a divalent metal cation</name>
        <dbReference type="ChEBI" id="CHEBI:60240"/>
        <label>1</label>
    </ligand>
</feature>
<evidence type="ECO:0000256" key="2">
    <source>
        <dbReference type="ARBA" id="ARBA00022801"/>
    </source>
</evidence>
<dbReference type="PIRSF" id="PIRSF005902">
    <property type="entry name" value="DNase_TatD"/>
    <property type="match status" value="1"/>
</dbReference>
<proteinExistence type="predicted"/>
<comment type="caution">
    <text evidence="4">The sequence shown here is derived from an EMBL/GenBank/DDBJ whole genome shotgun (WGS) entry which is preliminary data.</text>
</comment>
<dbReference type="Pfam" id="PF01026">
    <property type="entry name" value="TatD_DNase"/>
    <property type="match status" value="1"/>
</dbReference>
<evidence type="ECO:0008006" key="6">
    <source>
        <dbReference type="Google" id="ProtNLM"/>
    </source>
</evidence>
<dbReference type="GO" id="GO:0046872">
    <property type="term" value="F:metal ion binding"/>
    <property type="evidence" value="ECO:0007669"/>
    <property type="project" value="UniProtKB-KW"/>
</dbReference>
<dbReference type="NCBIfam" id="TIGR00010">
    <property type="entry name" value="YchF/TatD family DNA exonuclease"/>
    <property type="match status" value="1"/>
</dbReference>
<dbReference type="PROSITE" id="PS01091">
    <property type="entry name" value="TATD_3"/>
    <property type="match status" value="1"/>
</dbReference>
<dbReference type="FunFam" id="3.20.20.140:FF:000005">
    <property type="entry name" value="TatD family hydrolase"/>
    <property type="match status" value="1"/>
</dbReference>
<feature type="binding site" evidence="3">
    <location>
        <position position="6"/>
    </location>
    <ligand>
        <name>a divalent metal cation</name>
        <dbReference type="ChEBI" id="CHEBI:60240"/>
        <label>1</label>
    </ligand>
</feature>
<dbReference type="Gene3D" id="3.20.20.140">
    <property type="entry name" value="Metal-dependent hydrolases"/>
    <property type="match status" value="1"/>
</dbReference>
<dbReference type="InterPro" id="IPR001130">
    <property type="entry name" value="TatD-like"/>
</dbReference>
<feature type="binding site" evidence="3">
    <location>
        <position position="204"/>
    </location>
    <ligand>
        <name>a divalent metal cation</name>
        <dbReference type="ChEBI" id="CHEBI:60240"/>
        <label>1</label>
    </ligand>
</feature>
<dbReference type="InterPro" id="IPR015991">
    <property type="entry name" value="TatD/YcfH-like"/>
</dbReference>
<feature type="binding site" evidence="3">
    <location>
        <position position="8"/>
    </location>
    <ligand>
        <name>a divalent metal cation</name>
        <dbReference type="ChEBI" id="CHEBI:60240"/>
        <label>1</label>
    </ligand>
</feature>
<evidence type="ECO:0000256" key="1">
    <source>
        <dbReference type="ARBA" id="ARBA00022723"/>
    </source>
</evidence>
<evidence type="ECO:0000256" key="3">
    <source>
        <dbReference type="PIRSR" id="PIRSR005902-1"/>
    </source>
</evidence>
<name>A0A1F5F709_9BACT</name>
<dbReference type="PANTHER" id="PTHR46124">
    <property type="entry name" value="D-AMINOACYL-TRNA DEACYLASE"/>
    <property type="match status" value="1"/>
</dbReference>
<keyword evidence="1 3" id="KW-0479">Metal-binding</keyword>
<accession>A0A1F5F709</accession>
<sequence>MLVDTHAHLWWDSYKGDLEEVLARARKAGVEKIICPGTSVTTSKQAIELAKKYPGMIYAAAGIHPEEVLDSKSQMLELSELIKENKKQITAVGEIGIDLNTEELREKLPEQRELFRAQCELAMNNNLPVIIHTRQSLRETFEVLDQLPKIPRGVFHCFSHDEEGVKEVLSRGFYISFGGNITWSKRVARLVEMIPRERLLLETDSPLLVPRDQKGVPIGGSERNEPANVRILAQIIAERRDVDLAELARQTTNNAEQLFGIS</sequence>
<dbReference type="InterPro" id="IPR032466">
    <property type="entry name" value="Metal_Hydrolase"/>
</dbReference>
<dbReference type="GO" id="GO:0004536">
    <property type="term" value="F:DNA nuclease activity"/>
    <property type="evidence" value="ECO:0007669"/>
    <property type="project" value="InterPro"/>
</dbReference>
<protein>
    <recommendedName>
        <fullName evidence="6">Hydrolase TatD</fullName>
    </recommendedName>
</protein>
<evidence type="ECO:0000313" key="4">
    <source>
        <dbReference type="EMBL" id="OGD75376.1"/>
    </source>
</evidence>